<comment type="caution">
    <text evidence="6">The sequence shown here is derived from an EMBL/GenBank/DDBJ whole genome shotgun (WGS) entry which is preliminary data.</text>
</comment>
<dbReference type="RefSeq" id="WP_154537269.1">
    <property type="nucleotide sequence ID" value="NZ_JAXFFP010000006.1"/>
</dbReference>
<keyword evidence="3" id="KW-0347">Helicase</keyword>
<proteinExistence type="predicted"/>
<dbReference type="SUPFAM" id="SSF52540">
    <property type="entry name" value="P-loop containing nucleoside triphosphate hydrolases"/>
    <property type="match status" value="1"/>
</dbReference>
<dbReference type="Gene3D" id="3.40.50.300">
    <property type="entry name" value="P-loop containing nucleotide triphosphate hydrolases"/>
    <property type="match status" value="2"/>
</dbReference>
<evidence type="ECO:0000313" key="7">
    <source>
        <dbReference type="Proteomes" id="UP000440713"/>
    </source>
</evidence>
<dbReference type="GO" id="GO:0005829">
    <property type="term" value="C:cytosol"/>
    <property type="evidence" value="ECO:0007669"/>
    <property type="project" value="TreeGrafter"/>
</dbReference>
<dbReference type="EMBL" id="VUNE01000001">
    <property type="protein sequence ID" value="MST61895.1"/>
    <property type="molecule type" value="Genomic_DNA"/>
</dbReference>
<evidence type="ECO:0000256" key="4">
    <source>
        <dbReference type="ARBA" id="ARBA00022840"/>
    </source>
</evidence>
<dbReference type="AlphaFoldDB" id="A0A6N7WYF0"/>
<dbReference type="InterPro" id="IPR027417">
    <property type="entry name" value="P-loop_NTPase"/>
</dbReference>
<organism evidence="6 7">
    <name type="scientific">Peptostreptococcus porci</name>
    <dbReference type="NCBI Taxonomy" id="2652282"/>
    <lineage>
        <taxon>Bacteria</taxon>
        <taxon>Bacillati</taxon>
        <taxon>Bacillota</taxon>
        <taxon>Clostridia</taxon>
        <taxon>Peptostreptococcales</taxon>
        <taxon>Peptostreptococcaceae</taxon>
        <taxon>Peptostreptococcus</taxon>
    </lineage>
</organism>
<evidence type="ECO:0000256" key="2">
    <source>
        <dbReference type="ARBA" id="ARBA00022801"/>
    </source>
</evidence>
<gene>
    <name evidence="6" type="ORF">FYJ71_02765</name>
</gene>
<evidence type="ECO:0000256" key="1">
    <source>
        <dbReference type="ARBA" id="ARBA00022741"/>
    </source>
</evidence>
<keyword evidence="2" id="KW-0378">Hydrolase</keyword>
<dbReference type="Proteomes" id="UP000440713">
    <property type="component" value="Unassembled WGS sequence"/>
</dbReference>
<dbReference type="GO" id="GO:0016787">
    <property type="term" value="F:hydrolase activity"/>
    <property type="evidence" value="ECO:0007669"/>
    <property type="project" value="UniProtKB-KW"/>
</dbReference>
<sequence length="597" mass="70006">MNRFINIDSNLDALKLKSMEKHLYENIGEDEFIIPKAIPFKGINTDMLLIKDNKIVFIKFMDTSEELFFVLDEEIIEIMNEEYNQLVENMKKNYPRINFNYVFVMPYIDSIENKYNRDEFVDSHIIFGESARDALLSFDSMGEYFSQENDEVLLTMFISKVCTEYFTFTKGLNLSKNLKKLSFSDDNLDYKIAMMDKEQIVDVSSVNYGNHLIQGGSGAGKSSIMLGRVIKLSKIYPHHKFLLLTYTKHQYVKYKEQLELLQVDSDNIEVHTLSSFVFKLAKIYGLVIDYNLFKRNYDKAFSNIMKQIKNSIKNKRVFKGIFVDEGENFTEEEIELVYEFLYKTKRIFNVNFCKAYNINNNLNIFKCRLKVLDFEDEKILVKNYRQSKEIVEFINKYCENANNFIADIRGNLATDVFTKTSPVWSSSKKVNIVRVDDLDDQINSIIWEVQHLVNDLGYSYNDVAIIFPYNKKKLKNGKIIYFQYMLRKSLEDANIEYILPDEDITDITIKRGITISNIYSVKTLSFKAVVVCELEMLYNHYVDFDKHDYQVNDFVGDLNKVYTAMTRAEESLSLIVSYTPETSHIIKLIHNSELDIK</sequence>
<dbReference type="Pfam" id="PF00580">
    <property type="entry name" value="UvrD-helicase"/>
    <property type="match status" value="1"/>
</dbReference>
<dbReference type="PANTHER" id="PTHR11070:SF67">
    <property type="entry name" value="DNA 3'-5' HELICASE"/>
    <property type="match status" value="1"/>
</dbReference>
<evidence type="ECO:0000259" key="5">
    <source>
        <dbReference type="Pfam" id="PF00580"/>
    </source>
</evidence>
<protein>
    <submittedName>
        <fullName evidence="6">AAA family ATPase</fullName>
    </submittedName>
</protein>
<evidence type="ECO:0000256" key="3">
    <source>
        <dbReference type="ARBA" id="ARBA00022806"/>
    </source>
</evidence>
<dbReference type="GO" id="GO:0005524">
    <property type="term" value="F:ATP binding"/>
    <property type="evidence" value="ECO:0007669"/>
    <property type="project" value="UniProtKB-KW"/>
</dbReference>
<dbReference type="GO" id="GO:0043138">
    <property type="term" value="F:3'-5' DNA helicase activity"/>
    <property type="evidence" value="ECO:0007669"/>
    <property type="project" value="TreeGrafter"/>
</dbReference>
<dbReference type="InterPro" id="IPR014016">
    <property type="entry name" value="UvrD-like_ATP-bd"/>
</dbReference>
<keyword evidence="7" id="KW-1185">Reference proteome</keyword>
<evidence type="ECO:0000313" key="6">
    <source>
        <dbReference type="EMBL" id="MST61895.1"/>
    </source>
</evidence>
<dbReference type="PANTHER" id="PTHR11070">
    <property type="entry name" value="UVRD / RECB / PCRA DNA HELICASE FAMILY MEMBER"/>
    <property type="match status" value="1"/>
</dbReference>
<dbReference type="GO" id="GO:0003677">
    <property type="term" value="F:DNA binding"/>
    <property type="evidence" value="ECO:0007669"/>
    <property type="project" value="InterPro"/>
</dbReference>
<keyword evidence="4" id="KW-0067">ATP-binding</keyword>
<accession>A0A6N7WYF0</accession>
<feature type="domain" description="UvrD-like helicase ATP-binding" evidence="5">
    <location>
        <begin position="203"/>
        <end position="440"/>
    </location>
</feature>
<reference evidence="6 7" key="1">
    <citation type="submission" date="2019-08" db="EMBL/GenBank/DDBJ databases">
        <title>In-depth cultivation of the pig gut microbiome towards novel bacterial diversity and tailored functional studies.</title>
        <authorList>
            <person name="Wylensek D."/>
            <person name="Hitch T.C.A."/>
            <person name="Clavel T."/>
        </authorList>
    </citation>
    <scope>NUCLEOTIDE SEQUENCE [LARGE SCALE GENOMIC DNA]</scope>
    <source>
        <strain evidence="6 7">WCA-SAB-591-4A-A</strain>
    </source>
</reference>
<dbReference type="InterPro" id="IPR000212">
    <property type="entry name" value="DNA_helicase_UvrD/REP"/>
</dbReference>
<name>A0A6N7WYF0_9FIRM</name>
<dbReference type="GO" id="GO:0000725">
    <property type="term" value="P:recombinational repair"/>
    <property type="evidence" value="ECO:0007669"/>
    <property type="project" value="TreeGrafter"/>
</dbReference>
<keyword evidence="1" id="KW-0547">Nucleotide-binding</keyword>